<dbReference type="GO" id="GO:0005886">
    <property type="term" value="C:plasma membrane"/>
    <property type="evidence" value="ECO:0007669"/>
    <property type="project" value="TreeGrafter"/>
</dbReference>
<comment type="caution">
    <text evidence="5">The sequence shown here is derived from an EMBL/GenBank/DDBJ whole genome shotgun (WGS) entry which is preliminary data.</text>
</comment>
<sequence>MSEKIKRLGDLLIDAGLISKAQLDKVLQLQKITGKKLGELLIDEGIVEEKQIIEVLEFQLGIPHLDLSKYFIAPEIPRLISERLARRHTLIPIKKDRDKLIVAMADPLNIFAIDDVKIATGLIVSPAISTKQNILYAIERYYGKETAEKAVEDFRKENEIETIEEFENQTLDDVNNAPMVRLVNSLIKQAVQLKASDIHIEPSDKTMRIRFRIDGELQEIMNIAKSAHLPTVSRIKIIGKMDIAEKRIPQDGRVEMVVDGRDIDMRISILPTVYGEKVVIRLLDRSNSIFSMGELGFSENNLKIFERIIKNPYGIILVTGPTGSGKTTTLYAALRELNQISRNIITIEDPVEYRLEGISQVQVNNKAGMTFASGLRSILRQDPDIIMVGEIRDAETAQIAVRAAITGHLVLSTMHTNDTASTVTRLVDMGIEPYLVSSAIVGIVAQRLIKRICPSCKTSYDAGPFEKSTLGINQELRLYKGKGCNACNYTGYKGRQAVHEVMGVNENIRILIDEKSSLDKIRKASYEQGMTSLRESCKQLVLDGKTTFDELIRVAYSLD</sequence>
<name>A0A841KSN8_9FIRM</name>
<reference evidence="5 6" key="1">
    <citation type="submission" date="2020-08" db="EMBL/GenBank/DDBJ databases">
        <title>Genomic Encyclopedia of Type Strains, Phase IV (KMG-IV): sequencing the most valuable type-strain genomes for metagenomic binning, comparative biology and taxonomic classification.</title>
        <authorList>
            <person name="Goeker M."/>
        </authorList>
    </citation>
    <scope>NUCLEOTIDE SEQUENCE [LARGE SCALE GENOMIC DNA]</scope>
    <source>
        <strain evidence="5 6">DSM 103526</strain>
    </source>
</reference>
<keyword evidence="6" id="KW-1185">Reference proteome</keyword>
<dbReference type="EMBL" id="JACHEN010000016">
    <property type="protein sequence ID" value="MBB6216596.1"/>
    <property type="molecule type" value="Genomic_DNA"/>
</dbReference>
<evidence type="ECO:0000256" key="3">
    <source>
        <dbReference type="ARBA" id="ARBA00022840"/>
    </source>
</evidence>
<dbReference type="FunFam" id="3.30.450.90:FF:000001">
    <property type="entry name" value="Type II secretion system ATPase GspE"/>
    <property type="match status" value="1"/>
</dbReference>
<dbReference type="SUPFAM" id="SSF52540">
    <property type="entry name" value="P-loop containing nucleoside triphosphate hydrolases"/>
    <property type="match status" value="1"/>
</dbReference>
<keyword evidence="3" id="KW-0067">ATP-binding</keyword>
<dbReference type="InterPro" id="IPR001482">
    <property type="entry name" value="T2SS/T4SS_dom"/>
</dbReference>
<protein>
    <submittedName>
        <fullName evidence="5">Type IV pilus assembly protein PilB</fullName>
    </submittedName>
</protein>
<dbReference type="Pfam" id="PF00437">
    <property type="entry name" value="T2SSE"/>
    <property type="match status" value="1"/>
</dbReference>
<evidence type="ECO:0000256" key="2">
    <source>
        <dbReference type="ARBA" id="ARBA00022741"/>
    </source>
</evidence>
<dbReference type="SMART" id="SM00382">
    <property type="entry name" value="AAA"/>
    <property type="match status" value="1"/>
</dbReference>
<dbReference type="InterPro" id="IPR007831">
    <property type="entry name" value="T2SS_GspE_N"/>
</dbReference>
<comment type="similarity">
    <text evidence="1">Belongs to the GSP E family.</text>
</comment>
<dbReference type="RefSeq" id="WP_184311125.1">
    <property type="nucleotide sequence ID" value="NZ_JACHEN010000016.1"/>
</dbReference>
<evidence type="ECO:0000256" key="1">
    <source>
        <dbReference type="ARBA" id="ARBA00006611"/>
    </source>
</evidence>
<dbReference type="InterPro" id="IPR003593">
    <property type="entry name" value="AAA+_ATPase"/>
</dbReference>
<organism evidence="5 6">
    <name type="scientific">Anaerosolibacter carboniphilus</name>
    <dbReference type="NCBI Taxonomy" id="1417629"/>
    <lineage>
        <taxon>Bacteria</taxon>
        <taxon>Bacillati</taxon>
        <taxon>Bacillota</taxon>
        <taxon>Clostridia</taxon>
        <taxon>Peptostreptococcales</taxon>
        <taxon>Thermotaleaceae</taxon>
        <taxon>Anaerosolibacter</taxon>
    </lineage>
</organism>
<dbReference type="Gene3D" id="3.30.300.160">
    <property type="entry name" value="Type II secretion system, protein E, N-terminal domain"/>
    <property type="match status" value="1"/>
</dbReference>
<dbReference type="PANTHER" id="PTHR30258:SF1">
    <property type="entry name" value="PROTEIN TRANSPORT PROTEIN HOFB HOMOLOG"/>
    <property type="match status" value="1"/>
</dbReference>
<dbReference type="InterPro" id="IPR037257">
    <property type="entry name" value="T2SS_E_N_sf"/>
</dbReference>
<accession>A0A841KSN8</accession>
<dbReference type="GO" id="GO:0016887">
    <property type="term" value="F:ATP hydrolysis activity"/>
    <property type="evidence" value="ECO:0007669"/>
    <property type="project" value="TreeGrafter"/>
</dbReference>
<evidence type="ECO:0000313" key="5">
    <source>
        <dbReference type="EMBL" id="MBB6216596.1"/>
    </source>
</evidence>
<dbReference type="Pfam" id="PF05157">
    <property type="entry name" value="MshEN"/>
    <property type="match status" value="1"/>
</dbReference>
<dbReference type="InterPro" id="IPR027417">
    <property type="entry name" value="P-loop_NTPase"/>
</dbReference>
<dbReference type="CDD" id="cd01129">
    <property type="entry name" value="PulE-GspE-like"/>
    <property type="match status" value="1"/>
</dbReference>
<evidence type="ECO:0000313" key="6">
    <source>
        <dbReference type="Proteomes" id="UP000579281"/>
    </source>
</evidence>
<dbReference type="Gene3D" id="3.30.450.90">
    <property type="match status" value="1"/>
</dbReference>
<proteinExistence type="inferred from homology"/>
<dbReference type="FunFam" id="3.40.50.300:FF:000398">
    <property type="entry name" value="Type IV pilus assembly ATPase PilB"/>
    <property type="match status" value="1"/>
</dbReference>
<dbReference type="AlphaFoldDB" id="A0A841KSN8"/>
<dbReference type="GO" id="GO:0005524">
    <property type="term" value="F:ATP binding"/>
    <property type="evidence" value="ECO:0007669"/>
    <property type="project" value="UniProtKB-KW"/>
</dbReference>
<dbReference type="PANTHER" id="PTHR30258">
    <property type="entry name" value="TYPE II SECRETION SYSTEM PROTEIN GSPE-RELATED"/>
    <property type="match status" value="1"/>
</dbReference>
<gene>
    <name evidence="5" type="ORF">HNQ80_002700</name>
</gene>
<feature type="domain" description="Bacterial type II secretion system protein E" evidence="4">
    <location>
        <begin position="379"/>
        <end position="393"/>
    </location>
</feature>
<evidence type="ECO:0000259" key="4">
    <source>
        <dbReference type="PROSITE" id="PS00662"/>
    </source>
</evidence>
<dbReference type="SUPFAM" id="SSF160246">
    <property type="entry name" value="EspE N-terminal domain-like"/>
    <property type="match status" value="1"/>
</dbReference>
<dbReference type="Gene3D" id="3.40.50.300">
    <property type="entry name" value="P-loop containing nucleotide triphosphate hydrolases"/>
    <property type="match status" value="1"/>
</dbReference>
<keyword evidence="2" id="KW-0547">Nucleotide-binding</keyword>
<dbReference type="Proteomes" id="UP000579281">
    <property type="component" value="Unassembled WGS sequence"/>
</dbReference>
<dbReference type="PROSITE" id="PS00662">
    <property type="entry name" value="T2SP_E"/>
    <property type="match status" value="1"/>
</dbReference>